<feature type="compositionally biased region" description="Acidic residues" evidence="3">
    <location>
        <begin position="2147"/>
        <end position="2156"/>
    </location>
</feature>
<feature type="region of interest" description="Disordered" evidence="3">
    <location>
        <begin position="1069"/>
        <end position="1106"/>
    </location>
</feature>
<gene>
    <name evidence="6" type="primary">AHCTF1</name>
</gene>
<feature type="compositionally biased region" description="Polar residues" evidence="3">
    <location>
        <begin position="1188"/>
        <end position="1202"/>
    </location>
</feature>
<dbReference type="GeneTree" id="ENSGT00390000018900"/>
<evidence type="ECO:0000259" key="5">
    <source>
        <dbReference type="Pfam" id="PF16687"/>
    </source>
</evidence>
<evidence type="ECO:0000313" key="7">
    <source>
        <dbReference type="Proteomes" id="UP000265040"/>
    </source>
</evidence>
<feature type="compositionally biased region" description="Acidic residues" evidence="3">
    <location>
        <begin position="1391"/>
        <end position="1411"/>
    </location>
</feature>
<feature type="compositionally biased region" description="Basic and acidic residues" evidence="3">
    <location>
        <begin position="1367"/>
        <end position="1376"/>
    </location>
</feature>
<dbReference type="PANTHER" id="PTHR21583">
    <property type="entry name" value="ELYS PROTEIN"/>
    <property type="match status" value="1"/>
</dbReference>
<feature type="compositionally biased region" description="Polar residues" evidence="3">
    <location>
        <begin position="1473"/>
        <end position="1485"/>
    </location>
</feature>
<organism evidence="6 7">
    <name type="scientific">Anabas testudineus</name>
    <name type="common">Climbing perch</name>
    <name type="synonym">Anthias testudineus</name>
    <dbReference type="NCBI Taxonomy" id="64144"/>
    <lineage>
        <taxon>Eukaryota</taxon>
        <taxon>Metazoa</taxon>
        <taxon>Chordata</taxon>
        <taxon>Craniata</taxon>
        <taxon>Vertebrata</taxon>
        <taxon>Euteleostomi</taxon>
        <taxon>Actinopterygii</taxon>
        <taxon>Neopterygii</taxon>
        <taxon>Teleostei</taxon>
        <taxon>Neoteleostei</taxon>
        <taxon>Acanthomorphata</taxon>
        <taxon>Anabantaria</taxon>
        <taxon>Anabantiformes</taxon>
        <taxon>Anabantoidei</taxon>
        <taxon>Anabantidae</taxon>
        <taxon>Anabas</taxon>
    </lineage>
</organism>
<protein>
    <recommendedName>
        <fullName evidence="8">AT hook containing transcription factor 1</fullName>
    </recommendedName>
</protein>
<feature type="domain" description="ELYS-like" evidence="4">
    <location>
        <begin position="723"/>
        <end position="945"/>
    </location>
</feature>
<reference evidence="6" key="2">
    <citation type="submission" date="2025-08" db="UniProtKB">
        <authorList>
            <consortium name="Ensembl"/>
        </authorList>
    </citation>
    <scope>IDENTIFICATION</scope>
</reference>
<feature type="region of interest" description="Disordered" evidence="3">
    <location>
        <begin position="1869"/>
        <end position="2486"/>
    </location>
</feature>
<feature type="compositionally biased region" description="Polar residues" evidence="3">
    <location>
        <begin position="1533"/>
        <end position="1547"/>
    </location>
</feature>
<feature type="compositionally biased region" description="Low complexity" evidence="3">
    <location>
        <begin position="1088"/>
        <end position="1100"/>
    </location>
</feature>
<feature type="compositionally biased region" description="Acidic residues" evidence="3">
    <location>
        <begin position="1602"/>
        <end position="1639"/>
    </location>
</feature>
<dbReference type="RefSeq" id="XP_026234154.1">
    <property type="nucleotide sequence ID" value="XM_026378369.1"/>
</dbReference>
<feature type="compositionally biased region" description="Basic and acidic residues" evidence="3">
    <location>
        <begin position="2205"/>
        <end position="2216"/>
    </location>
</feature>
<comment type="subcellular location">
    <subcellularLocation>
        <location evidence="1">Nucleus</location>
    </subcellularLocation>
</comment>
<dbReference type="GO" id="GO:0005634">
    <property type="term" value="C:nucleus"/>
    <property type="evidence" value="ECO:0007669"/>
    <property type="project" value="UniProtKB-SubCell"/>
</dbReference>
<feature type="compositionally biased region" description="Basic and acidic residues" evidence="3">
    <location>
        <begin position="1967"/>
        <end position="1994"/>
    </location>
</feature>
<reference evidence="6" key="3">
    <citation type="submission" date="2025-09" db="UniProtKB">
        <authorList>
            <consortium name="Ensembl"/>
        </authorList>
    </citation>
    <scope>IDENTIFICATION</scope>
</reference>
<feature type="compositionally biased region" description="Low complexity" evidence="3">
    <location>
        <begin position="2104"/>
        <end position="2117"/>
    </location>
</feature>
<dbReference type="PANTHER" id="PTHR21583:SF8">
    <property type="entry name" value="PROTEIN ELYS"/>
    <property type="match status" value="1"/>
</dbReference>
<feature type="compositionally biased region" description="Acidic residues" evidence="3">
    <location>
        <begin position="2325"/>
        <end position="2340"/>
    </location>
</feature>
<keyword evidence="2" id="KW-0539">Nucleus</keyword>
<feature type="domain" description="ELYS beta-propeller" evidence="5">
    <location>
        <begin position="1"/>
        <end position="489"/>
    </location>
</feature>
<feature type="compositionally biased region" description="Basic and acidic residues" evidence="3">
    <location>
        <begin position="2087"/>
        <end position="2102"/>
    </location>
</feature>
<dbReference type="InterPro" id="IPR052620">
    <property type="entry name" value="ELYS/MEL-28_NucAsmblyFactor"/>
</dbReference>
<keyword evidence="7" id="KW-1185">Reference proteome</keyword>
<feature type="region of interest" description="Disordered" evidence="3">
    <location>
        <begin position="1249"/>
        <end position="1646"/>
    </location>
</feature>
<feature type="compositionally biased region" description="Basic and acidic residues" evidence="3">
    <location>
        <begin position="1490"/>
        <end position="1500"/>
    </location>
</feature>
<feature type="compositionally biased region" description="Basic and acidic residues" evidence="3">
    <location>
        <begin position="2293"/>
        <end position="2303"/>
    </location>
</feature>
<dbReference type="InterPro" id="IPR025151">
    <property type="entry name" value="ELYS_dom"/>
</dbReference>
<feature type="compositionally biased region" description="Low complexity" evidence="3">
    <location>
        <begin position="2124"/>
        <end position="2146"/>
    </location>
</feature>
<accession>A0AAQ6ISZ9</accession>
<feature type="compositionally biased region" description="Low complexity" evidence="3">
    <location>
        <begin position="1560"/>
        <end position="1578"/>
    </location>
</feature>
<dbReference type="Pfam" id="PF13934">
    <property type="entry name" value="ELYS"/>
    <property type="match status" value="1"/>
</dbReference>
<feature type="compositionally biased region" description="Basic and acidic residues" evidence="3">
    <location>
        <begin position="1432"/>
        <end position="1444"/>
    </location>
</feature>
<evidence type="ECO:0000256" key="3">
    <source>
        <dbReference type="SAM" id="MobiDB-lite"/>
    </source>
</evidence>
<dbReference type="Proteomes" id="UP000265040">
    <property type="component" value="Chromosome 3"/>
</dbReference>
<sequence length="2542" mass="281241">MYDLTAQVTSSLLPFPGVTTDALGEDEITLDSVLHGRFTVGRSGLAWLACGPNLEVVHAVTGERLSAYCFSGGGEHPPTVLAAKDFSWLKRSGLLVGLEEAEGSVLCLYDLGLSRVVKAVVIPGRITAIEPLVSYGGASTSTQHLHQSLRWFFGIAAVVTDLGHVLLVDLCLDDLSCSQSELEASDLQVVTKTPAEIPRLREVSTREGRHLCLQLNGPTGVGASALQYVSRTNQLAVGFSDGHLQLWNMKALKKEYHSQLEVGRVPVFAFTFQEPENDPRNCCYLWAVQSSQDLDGDTVSLHLLQLAFSERKCLSSGKILYEGLEYCEERYSQELGGTAFPARAQTTNIRLLSCQTIEKFRPHPDRDDSMNEVASPDTSVSIFSWEVKAYGQGAPSTYIGVFDINRWYHAQMPDSLRMGESLQNCPYLAVWSLDPVVQMVSPHVLMDVVVHDRSLSRGLPFTCPPPEQYFNPTTYNFDATCLLNSGIVHLTCSGYQKETLSFLKKAAPCSSDVISTSYSRCLMSGLLSSRLADTQASTLSQEEQLDAILSTAVETSSLGLITGCIKQWTAEEQPGSALNLRYILDWAWNKVVQTKEELDGICAPLFDSSSNFTDPQTLQLLHHSQRLLSNLSTIFHCLLSEAQELTQKGLVGLMNKNMVSSLISKYAQVVLWFCRTGLLPEGSDDDALQISRPFYTHSVISNYYTIRREELTRLAKGKWCADCLMIDGLVSQCGERLINLWKRDESGTGQYPPPTLHALLDIYLLENIDEAVKHAIVIYLLLDVMYSFPNKEGASVESFPTAFAIPIGLVKLVQGLWLLDHHDHQSSFELLLHPAVSQCQFEWQHERVLQALMCQGQHSVALRYFHVTKPPISSTSQAKLCLSVLLHNRCLIEAWSLIRQHSNRLNMDELLGFMYESCQELGLIKELLKLPLGLNEQECLEKFLQGTGGLQNRELLMVHYLQQANYIPALQLNHSLKMNLVNERDPKLKERSNMRNSILDQYGKVLPRVQRKLAMERAKPYQHPNTTHREVSRPQPLSTISKRSASDKVMSRAGFINNVLTKIEEVWLGKGTSPQSSPGKSPRAADVPASSPKPSSLALPDPFLGTPITMTSKRKSRLMDLVVHPSCQPPLPLPRGPPSSWVSPKSISKAPELSLLQTPQVVKRARALAASGPVFSAFTPQSILRSSLRPTPVATPSASPGRSITPPLRTKESRITFIKEAESPEPEKSIRWTNGMAADSEISLLTRGSTLSKATRKSWSSQPAEGEGEQPHVKFLPSEGGVSSPQLRCSDSESSSIHEATSETRPSDATQARLSLSFETSQMSVRSTDTTLEYYDAPQSEEQEEEEGHMATKNDEEIVTLNIKSLSDTEKTEEKPLPTTKQTADPTSESREEEEEEEEEVKEDETLEDVMESGVEQELKNEDEQEVQSSSKQDDAAPLEREETLSPSRVCNQVTENIMEAESQDQPVKSAEQDVQSKTTESTEFTVHLKACEAEEPRNEPEDDVEQSTADLTEFVQQHLFGADLSPPLTRSGIHNTSLTQTSFNSESVDKEEEEEKAAVEAPPVFSSQKSTVSVTSSEPTGTDSHSVVSVNDSEELSSPMSEEEEEEDEEEESDQAEEDEDEEDEEQEDSGSEVEIIEEVQGNGRLPALQPSSVFVQQGHTHFLQSVSEQEAAEFSLITPDTEMKMVDEDMQGEVVMVRLGADEGGLDPDQHQEQGSSFVELKPSTTLLVPLELVEEQQGLVDSVQLGLPELQQTIVPDDLRTETHSSFSLMLDMEEEEGGRGAFTVPLENDLQSSNLFLQAPAEETSDEHVAKAEVILLDTDHQGLLQSEDPSPEDQEKLMGSLNETEIDGLTESEPVELQDCLQTENTGENQGTQEKKDTGIVILAEDHEPAATEDSLPAPVDVKDDSTYEIGGVEDKHTPAEYQEEPEKNGPVNIDAEVAPSAETVPAVEELQQDHAALAATEVHKTEEIQEEELKNRTRGPQTKDKDAVDTNNQSEDTPVPETPASQKKKAPSTPTRMTTRARRAVTFISPVPEEPTEYKKEESIETDILVPASPSRTPRKTKPVKEAKVQASTPRRSTRKAQPELPKEEAEEKEAVDSDTAATATSKASSPSRRRTSQRAASTRSSQKSQSGSEETSTTTEVEDGGDQEDELTHKKGAQRTGSKTRTPAKRGATQENTPRRSRRRILSSSEAESTQLEILKEDKEEEEKTFAPPVSRSSRKVKTEPSETPQALQEEEEDKKQQVSSPGRTTRQSNRISLSVYPQVKLVPVSLPQSERMILGKTTAESVKENDVREPELNGNASHTNSRRPTRSKLWDHPEEDLPLLDSPLEVDSETPVADALIKRLQDEEEKQEGVVSKVVRTSKRSTRSSVEQAHPLPPVQDSLVPEPQDDETSPGEHSFIYSPSRRRTRASRAESVGPNEESATPATRSRRRVNKDVAPQDEVTSEEDHVGVEKAGVSKTRKTGKQTAKSKGVLEPPPVAQVDLLSPLPSPVDPLPRAQKIIKEAEVPTSGMNLRRKRIMDTIFTKPVTRRKKL</sequence>
<dbReference type="Pfam" id="PF16687">
    <property type="entry name" value="ELYS-bb"/>
    <property type="match status" value="1"/>
</dbReference>
<reference evidence="6 7" key="1">
    <citation type="submission" date="2021-04" db="EMBL/GenBank/DDBJ databases">
        <authorList>
            <consortium name="Wellcome Sanger Institute Data Sharing"/>
        </authorList>
    </citation>
    <scope>NUCLEOTIDE SEQUENCE [LARGE SCALE GENOMIC DNA]</scope>
</reference>
<dbReference type="Ensembl" id="ENSATET00000075325.1">
    <property type="protein sequence ID" value="ENSATEP00000077192.1"/>
    <property type="gene ID" value="ENSATEG00000020078.3"/>
</dbReference>
<feature type="compositionally biased region" description="Basic and acidic residues" evidence="3">
    <location>
        <begin position="1878"/>
        <end position="1895"/>
    </location>
</feature>
<feature type="compositionally biased region" description="Polar residues" evidence="3">
    <location>
        <begin position="1579"/>
        <end position="1592"/>
    </location>
</feature>
<evidence type="ECO:0000256" key="2">
    <source>
        <dbReference type="ARBA" id="ARBA00023242"/>
    </source>
</evidence>
<evidence type="ECO:0000256" key="1">
    <source>
        <dbReference type="ARBA" id="ARBA00004123"/>
    </source>
</evidence>
<evidence type="ECO:0008006" key="8">
    <source>
        <dbReference type="Google" id="ProtNLM"/>
    </source>
</evidence>
<dbReference type="GeneID" id="113174394"/>
<name>A0AAQ6ISZ9_ANATE</name>
<feature type="region of interest" description="Disordered" evidence="3">
    <location>
        <begin position="1020"/>
        <end position="1044"/>
    </location>
</feature>
<evidence type="ECO:0000313" key="6">
    <source>
        <dbReference type="Ensembl" id="ENSATEP00000077192.1"/>
    </source>
</evidence>
<feature type="region of interest" description="Disordered" evidence="3">
    <location>
        <begin position="1188"/>
        <end position="1208"/>
    </location>
</feature>
<evidence type="ECO:0000259" key="4">
    <source>
        <dbReference type="Pfam" id="PF13934"/>
    </source>
</evidence>
<feature type="compositionally biased region" description="Polar residues" evidence="3">
    <location>
        <begin position="1281"/>
        <end position="1299"/>
    </location>
</feature>
<dbReference type="InterPro" id="IPR032040">
    <property type="entry name" value="ELYS-bb"/>
</dbReference>
<feature type="compositionally biased region" description="Polar residues" evidence="3">
    <location>
        <begin position="1307"/>
        <end position="1331"/>
    </location>
</feature>
<feature type="compositionally biased region" description="Polar residues" evidence="3">
    <location>
        <begin position="2249"/>
        <end position="2264"/>
    </location>
</feature>
<feature type="compositionally biased region" description="Polar residues" evidence="3">
    <location>
        <begin position="1445"/>
        <end position="1456"/>
    </location>
</feature>
<feature type="compositionally biased region" description="Polar residues" evidence="3">
    <location>
        <begin position="1249"/>
        <end position="1263"/>
    </location>
</feature>
<proteinExistence type="predicted"/>